<evidence type="ECO:0000259" key="7">
    <source>
        <dbReference type="PROSITE" id="PS51387"/>
    </source>
</evidence>
<dbReference type="InterPro" id="IPR006094">
    <property type="entry name" value="Oxid_FAD_bind_N"/>
</dbReference>
<dbReference type="InterPro" id="IPR016169">
    <property type="entry name" value="FAD-bd_PCMH_sub2"/>
</dbReference>
<dbReference type="Gene3D" id="3.30.465.10">
    <property type="match status" value="2"/>
</dbReference>
<comment type="similarity">
    <text evidence="2">Belongs to the oxygen-dependent FAD-linked oxidoreductase family.</text>
</comment>
<dbReference type="Pfam" id="PF01565">
    <property type="entry name" value="FAD_binding_4"/>
    <property type="match status" value="1"/>
</dbReference>
<evidence type="ECO:0000256" key="5">
    <source>
        <dbReference type="ARBA" id="ARBA00023002"/>
    </source>
</evidence>
<evidence type="ECO:0000256" key="1">
    <source>
        <dbReference type="ARBA" id="ARBA00001974"/>
    </source>
</evidence>
<keyword evidence="9" id="KW-1185">Reference proteome</keyword>
<dbReference type="AlphaFoldDB" id="A0A9P9ARW1"/>
<sequence>MTRFSQFVLSALCVPPFANAGCLPEKVCKAFPGTPDWPSKHAWDHLNKSLGGRLLHPDPPAAACHPGWPEYDSSACEKVRVDWSSYEFHSKNPVSVIWDQFTNYTCLPDEDYHCSAQGYPTYVVNATTPEHVKLGVDFARKHNVRLVVKNTGHDFIGRSIAPGALSIWTHHLNSIAHHEGSFKLDGCDTSISGNAITAGAGAQIYDLYSFADKFNETIVGGGAKSVGLGGYITGGGHSILSPRYGLAADQVLQMELVTPSGEIVTANEKKHADLFWAMRGGGGSTFGVLTSITVKAHPTPKILNAPWMIMTVPEFPYLFDLIAYVLSQYPSLENAGLSGYSFITSRFPNPVPSPGAPKEVAGILGQFILQDAGDVQYLENLVAPINQTIQSRWPGAVQFSASANHYDSFLEWFDDHYDQGTAGNSTYLVSRLLDKEALEGDESKLSAAVKSACGISNTLMAYIVSGKGVHNASPRGGSDSVNPGWRKAYVHAIAAHGFLPFNDTSKKEAMDALETGFEPFRKLAPDTGAYINEAYPFEDDFQHTFWGDNYERLLSIKREADPQDVFWCTPCVGNERWKQGHDGRLCRV</sequence>
<keyword evidence="6" id="KW-0732">Signal</keyword>
<dbReference type="GO" id="GO:0016491">
    <property type="term" value="F:oxidoreductase activity"/>
    <property type="evidence" value="ECO:0007669"/>
    <property type="project" value="UniProtKB-KW"/>
</dbReference>
<evidence type="ECO:0000256" key="6">
    <source>
        <dbReference type="SAM" id="SignalP"/>
    </source>
</evidence>
<comment type="caution">
    <text evidence="8">The sequence shown here is derived from an EMBL/GenBank/DDBJ whole genome shotgun (WGS) entry which is preliminary data.</text>
</comment>
<feature type="signal peptide" evidence="6">
    <location>
        <begin position="1"/>
        <end position="20"/>
    </location>
</feature>
<dbReference type="PANTHER" id="PTHR42973">
    <property type="entry name" value="BINDING OXIDOREDUCTASE, PUTATIVE (AFU_ORTHOLOGUE AFUA_1G17690)-RELATED"/>
    <property type="match status" value="1"/>
</dbReference>
<evidence type="ECO:0000256" key="2">
    <source>
        <dbReference type="ARBA" id="ARBA00005466"/>
    </source>
</evidence>
<dbReference type="GO" id="GO:0071949">
    <property type="term" value="F:FAD binding"/>
    <property type="evidence" value="ECO:0007669"/>
    <property type="project" value="InterPro"/>
</dbReference>
<dbReference type="OrthoDB" id="9983560at2759"/>
<keyword evidence="5" id="KW-0560">Oxidoreductase</keyword>
<evidence type="ECO:0000256" key="4">
    <source>
        <dbReference type="ARBA" id="ARBA00022827"/>
    </source>
</evidence>
<gene>
    <name evidence="8" type="ORF">B0T10DRAFT_53535</name>
</gene>
<organism evidence="8 9">
    <name type="scientific">Thelonectria olida</name>
    <dbReference type="NCBI Taxonomy" id="1576542"/>
    <lineage>
        <taxon>Eukaryota</taxon>
        <taxon>Fungi</taxon>
        <taxon>Dikarya</taxon>
        <taxon>Ascomycota</taxon>
        <taxon>Pezizomycotina</taxon>
        <taxon>Sordariomycetes</taxon>
        <taxon>Hypocreomycetidae</taxon>
        <taxon>Hypocreales</taxon>
        <taxon>Nectriaceae</taxon>
        <taxon>Thelonectria</taxon>
    </lineage>
</organism>
<dbReference type="Pfam" id="PF08031">
    <property type="entry name" value="BBE"/>
    <property type="match status" value="1"/>
</dbReference>
<protein>
    <recommendedName>
        <fullName evidence="7">FAD-binding PCMH-type domain-containing protein</fullName>
    </recommendedName>
</protein>
<dbReference type="PANTHER" id="PTHR42973:SF39">
    <property type="entry name" value="FAD-BINDING PCMH-TYPE DOMAIN-CONTAINING PROTEIN"/>
    <property type="match status" value="1"/>
</dbReference>
<dbReference type="PROSITE" id="PS51387">
    <property type="entry name" value="FAD_PCMH"/>
    <property type="match status" value="1"/>
</dbReference>
<proteinExistence type="inferred from homology"/>
<dbReference type="InterPro" id="IPR016166">
    <property type="entry name" value="FAD-bd_PCMH"/>
</dbReference>
<dbReference type="InterPro" id="IPR050416">
    <property type="entry name" value="FAD-linked_Oxidoreductase"/>
</dbReference>
<dbReference type="EMBL" id="JAGPYM010000012">
    <property type="protein sequence ID" value="KAH6888391.1"/>
    <property type="molecule type" value="Genomic_DNA"/>
</dbReference>
<accession>A0A9P9ARW1</accession>
<name>A0A9P9ARW1_9HYPO</name>
<dbReference type="InterPro" id="IPR012951">
    <property type="entry name" value="BBE"/>
</dbReference>
<evidence type="ECO:0000313" key="9">
    <source>
        <dbReference type="Proteomes" id="UP000777438"/>
    </source>
</evidence>
<dbReference type="SMR" id="A0A9P9ARW1"/>
<dbReference type="InterPro" id="IPR036318">
    <property type="entry name" value="FAD-bd_PCMH-like_sf"/>
</dbReference>
<keyword evidence="4" id="KW-0274">FAD</keyword>
<dbReference type="Proteomes" id="UP000777438">
    <property type="component" value="Unassembled WGS sequence"/>
</dbReference>
<feature type="chain" id="PRO_5040428615" description="FAD-binding PCMH-type domain-containing protein" evidence="6">
    <location>
        <begin position="21"/>
        <end position="588"/>
    </location>
</feature>
<keyword evidence="3" id="KW-0285">Flavoprotein</keyword>
<dbReference type="SUPFAM" id="SSF56176">
    <property type="entry name" value="FAD-binding/transporter-associated domain-like"/>
    <property type="match status" value="1"/>
</dbReference>
<comment type="cofactor">
    <cofactor evidence="1">
        <name>FAD</name>
        <dbReference type="ChEBI" id="CHEBI:57692"/>
    </cofactor>
</comment>
<feature type="domain" description="FAD-binding PCMH-type" evidence="7">
    <location>
        <begin position="116"/>
        <end position="299"/>
    </location>
</feature>
<evidence type="ECO:0000256" key="3">
    <source>
        <dbReference type="ARBA" id="ARBA00022630"/>
    </source>
</evidence>
<reference evidence="8 9" key="1">
    <citation type="journal article" date="2021" name="Nat. Commun.">
        <title>Genetic determinants of endophytism in the Arabidopsis root mycobiome.</title>
        <authorList>
            <person name="Mesny F."/>
            <person name="Miyauchi S."/>
            <person name="Thiergart T."/>
            <person name="Pickel B."/>
            <person name="Atanasova L."/>
            <person name="Karlsson M."/>
            <person name="Huettel B."/>
            <person name="Barry K.W."/>
            <person name="Haridas S."/>
            <person name="Chen C."/>
            <person name="Bauer D."/>
            <person name="Andreopoulos W."/>
            <person name="Pangilinan J."/>
            <person name="LaButti K."/>
            <person name="Riley R."/>
            <person name="Lipzen A."/>
            <person name="Clum A."/>
            <person name="Drula E."/>
            <person name="Henrissat B."/>
            <person name="Kohler A."/>
            <person name="Grigoriev I.V."/>
            <person name="Martin F.M."/>
            <person name="Hacquard S."/>
        </authorList>
    </citation>
    <scope>NUCLEOTIDE SEQUENCE [LARGE SCALE GENOMIC DNA]</scope>
    <source>
        <strain evidence="8 9">MPI-CAGE-CH-0241</strain>
    </source>
</reference>
<evidence type="ECO:0000313" key="8">
    <source>
        <dbReference type="EMBL" id="KAH6888391.1"/>
    </source>
</evidence>